<evidence type="ECO:0000313" key="11">
    <source>
        <dbReference type="Proteomes" id="UP001307889"/>
    </source>
</evidence>
<dbReference type="EMBL" id="AP028914">
    <property type="protein sequence ID" value="BES95821.1"/>
    <property type="molecule type" value="Genomic_DNA"/>
</dbReference>
<organism evidence="10 11">
    <name type="scientific">Nesidiocoris tenuis</name>
    <dbReference type="NCBI Taxonomy" id="355587"/>
    <lineage>
        <taxon>Eukaryota</taxon>
        <taxon>Metazoa</taxon>
        <taxon>Ecdysozoa</taxon>
        <taxon>Arthropoda</taxon>
        <taxon>Hexapoda</taxon>
        <taxon>Insecta</taxon>
        <taxon>Pterygota</taxon>
        <taxon>Neoptera</taxon>
        <taxon>Paraneoptera</taxon>
        <taxon>Hemiptera</taxon>
        <taxon>Heteroptera</taxon>
        <taxon>Panheteroptera</taxon>
        <taxon>Cimicomorpha</taxon>
        <taxon>Miridae</taxon>
        <taxon>Dicyphina</taxon>
        <taxon>Nesidiocoris</taxon>
    </lineage>
</organism>
<dbReference type="Gene3D" id="1.20.1540.10">
    <property type="entry name" value="Rhomboid-like"/>
    <property type="match status" value="1"/>
</dbReference>
<feature type="transmembrane region" description="Helical" evidence="8">
    <location>
        <begin position="110"/>
        <end position="133"/>
    </location>
</feature>
<dbReference type="Pfam" id="PF01694">
    <property type="entry name" value="Rhomboid"/>
    <property type="match status" value="1"/>
</dbReference>
<evidence type="ECO:0000256" key="2">
    <source>
        <dbReference type="ARBA" id="ARBA00009045"/>
    </source>
</evidence>
<feature type="transmembrane region" description="Helical" evidence="8">
    <location>
        <begin position="180"/>
        <end position="212"/>
    </location>
</feature>
<evidence type="ECO:0000256" key="6">
    <source>
        <dbReference type="ARBA" id="ARBA00022989"/>
    </source>
</evidence>
<keyword evidence="11" id="KW-1185">Reference proteome</keyword>
<name>A0ABN7AY92_9HEMI</name>
<reference evidence="10 11" key="1">
    <citation type="submission" date="2023-09" db="EMBL/GenBank/DDBJ databases">
        <title>Nesidiocoris tenuis whole genome shotgun sequence.</title>
        <authorList>
            <person name="Shibata T."/>
            <person name="Shimoda M."/>
            <person name="Kobayashi T."/>
            <person name="Uehara T."/>
        </authorList>
    </citation>
    <scope>NUCLEOTIDE SEQUENCE [LARGE SCALE GENOMIC DNA]</scope>
    <source>
        <strain evidence="10 11">Japan</strain>
    </source>
</reference>
<evidence type="ECO:0000313" key="10">
    <source>
        <dbReference type="EMBL" id="BES95821.1"/>
    </source>
</evidence>
<dbReference type="SUPFAM" id="SSF144091">
    <property type="entry name" value="Rhomboid-like"/>
    <property type="match status" value="1"/>
</dbReference>
<dbReference type="PANTHER" id="PTHR43066">
    <property type="entry name" value="RHOMBOID-RELATED PROTEIN"/>
    <property type="match status" value="1"/>
</dbReference>
<evidence type="ECO:0000256" key="8">
    <source>
        <dbReference type="SAM" id="Phobius"/>
    </source>
</evidence>
<sequence length="270" mass="30458">MRRQERRQRGFELGVLLLLGEILNVGYDAIPPVTLVTIVGQALLYIGVIDVPWDKWDVCISGKKVLYNGDYKTLFLSTIEHADDMHLYYNMISYMIKGRTLEYKYGSANFAILLALLSFLTPAIYVALAYVSAVYFHQKYAMSSCAIGFSGVIFALKLLTTLENPSGYTYVQGFQVPVKYAAWAELMAIHMLVPNASFMGHLAGILAGLLYYKTPLRPVVDYLISNFTGNPIRHGGNAYSSSTGYVDEDGYYYGRSNYSYGRNTYGWRRY</sequence>
<protein>
    <submittedName>
        <fullName evidence="10">Rhomboid family</fullName>
    </submittedName>
</protein>
<feature type="transmembrane region" description="Helical" evidence="8">
    <location>
        <begin position="12"/>
        <end position="30"/>
    </location>
</feature>
<evidence type="ECO:0000256" key="4">
    <source>
        <dbReference type="ARBA" id="ARBA00022692"/>
    </source>
</evidence>
<feature type="domain" description="Peptidase S54 rhomboid" evidence="9">
    <location>
        <begin position="70"/>
        <end position="212"/>
    </location>
</feature>
<evidence type="ECO:0000259" key="9">
    <source>
        <dbReference type="Pfam" id="PF01694"/>
    </source>
</evidence>
<keyword evidence="6 8" id="KW-1133">Transmembrane helix</keyword>
<dbReference type="InterPro" id="IPR035952">
    <property type="entry name" value="Rhomboid-like_sf"/>
</dbReference>
<dbReference type="Proteomes" id="UP001307889">
    <property type="component" value="Chromosome 6"/>
</dbReference>
<dbReference type="InterPro" id="IPR022764">
    <property type="entry name" value="Peptidase_S54_rhomboid_dom"/>
</dbReference>
<gene>
    <name evidence="10" type="ORF">NTJ_08630</name>
</gene>
<dbReference type="PANTHER" id="PTHR43066:SF1">
    <property type="entry name" value="RHOMBOID PROTEIN 2"/>
    <property type="match status" value="1"/>
</dbReference>
<keyword evidence="4 8" id="KW-0812">Transmembrane</keyword>
<comment type="similarity">
    <text evidence="2">Belongs to the peptidase S54 family.</text>
</comment>
<comment type="subcellular location">
    <subcellularLocation>
        <location evidence="1">Membrane</location>
        <topology evidence="1">Multi-pass membrane protein</topology>
    </subcellularLocation>
</comment>
<feature type="transmembrane region" description="Helical" evidence="8">
    <location>
        <begin position="140"/>
        <end position="160"/>
    </location>
</feature>
<evidence type="ECO:0000256" key="3">
    <source>
        <dbReference type="ARBA" id="ARBA00022670"/>
    </source>
</evidence>
<keyword evidence="3" id="KW-0645">Protease</keyword>
<evidence type="ECO:0000256" key="5">
    <source>
        <dbReference type="ARBA" id="ARBA00022801"/>
    </source>
</evidence>
<keyword evidence="7 8" id="KW-0472">Membrane</keyword>
<proteinExistence type="inferred from homology"/>
<evidence type="ECO:0000256" key="7">
    <source>
        <dbReference type="ARBA" id="ARBA00023136"/>
    </source>
</evidence>
<accession>A0ABN7AY92</accession>
<keyword evidence="5" id="KW-0378">Hydrolase</keyword>
<evidence type="ECO:0000256" key="1">
    <source>
        <dbReference type="ARBA" id="ARBA00004141"/>
    </source>
</evidence>